<accession>A0A6A6WWP6</accession>
<dbReference type="EMBL" id="MU002199">
    <property type="protein sequence ID" value="KAF2788650.1"/>
    <property type="molecule type" value="Genomic_DNA"/>
</dbReference>
<gene>
    <name evidence="1" type="ORF">K505DRAFT_285773</name>
</gene>
<sequence length="82" mass="9248">MSIEIGAKALKGEEEYIEGKLFEAVNYARTITVKGTLIQIYDPTKDMSSPAYWEYEDEANYDSHDVPAGYKVCVTAAFIQFL</sequence>
<keyword evidence="2" id="KW-1185">Reference proteome</keyword>
<dbReference type="OrthoDB" id="3588534at2759"/>
<dbReference type="Proteomes" id="UP000799757">
    <property type="component" value="Unassembled WGS sequence"/>
</dbReference>
<organism evidence="1 2">
    <name type="scientific">Melanomma pulvis-pyrius CBS 109.77</name>
    <dbReference type="NCBI Taxonomy" id="1314802"/>
    <lineage>
        <taxon>Eukaryota</taxon>
        <taxon>Fungi</taxon>
        <taxon>Dikarya</taxon>
        <taxon>Ascomycota</taxon>
        <taxon>Pezizomycotina</taxon>
        <taxon>Dothideomycetes</taxon>
        <taxon>Pleosporomycetidae</taxon>
        <taxon>Pleosporales</taxon>
        <taxon>Melanommataceae</taxon>
        <taxon>Melanomma</taxon>
    </lineage>
</organism>
<reference evidence="1" key="1">
    <citation type="journal article" date="2020" name="Stud. Mycol.">
        <title>101 Dothideomycetes genomes: a test case for predicting lifestyles and emergence of pathogens.</title>
        <authorList>
            <person name="Haridas S."/>
            <person name="Albert R."/>
            <person name="Binder M."/>
            <person name="Bloem J."/>
            <person name="Labutti K."/>
            <person name="Salamov A."/>
            <person name="Andreopoulos B."/>
            <person name="Baker S."/>
            <person name="Barry K."/>
            <person name="Bills G."/>
            <person name="Bluhm B."/>
            <person name="Cannon C."/>
            <person name="Castanera R."/>
            <person name="Culley D."/>
            <person name="Daum C."/>
            <person name="Ezra D."/>
            <person name="Gonzalez J."/>
            <person name="Henrissat B."/>
            <person name="Kuo A."/>
            <person name="Liang C."/>
            <person name="Lipzen A."/>
            <person name="Lutzoni F."/>
            <person name="Magnuson J."/>
            <person name="Mondo S."/>
            <person name="Nolan M."/>
            <person name="Ohm R."/>
            <person name="Pangilinan J."/>
            <person name="Park H.-J."/>
            <person name="Ramirez L."/>
            <person name="Alfaro M."/>
            <person name="Sun H."/>
            <person name="Tritt A."/>
            <person name="Yoshinaga Y."/>
            <person name="Zwiers L.-H."/>
            <person name="Turgeon B."/>
            <person name="Goodwin S."/>
            <person name="Spatafora J."/>
            <person name="Crous P."/>
            <person name="Grigoriev I."/>
        </authorList>
    </citation>
    <scope>NUCLEOTIDE SEQUENCE</scope>
    <source>
        <strain evidence="1">CBS 109.77</strain>
    </source>
</reference>
<protein>
    <submittedName>
        <fullName evidence="1">Uncharacterized protein</fullName>
    </submittedName>
</protein>
<evidence type="ECO:0000313" key="1">
    <source>
        <dbReference type="EMBL" id="KAF2788650.1"/>
    </source>
</evidence>
<dbReference type="AlphaFoldDB" id="A0A6A6WWP6"/>
<evidence type="ECO:0000313" key="2">
    <source>
        <dbReference type="Proteomes" id="UP000799757"/>
    </source>
</evidence>
<proteinExistence type="predicted"/>
<name>A0A6A6WWP6_9PLEO</name>